<keyword evidence="7" id="KW-0503">Monooxygenase</keyword>
<dbReference type="InterPro" id="IPR024674">
    <property type="entry name" value="HpaB/PvcC/4-BUDH_N"/>
</dbReference>
<dbReference type="InterPro" id="IPR009100">
    <property type="entry name" value="AcylCoA_DH/oxidase_NM_dom_sf"/>
</dbReference>
<keyword evidence="2 4" id="KW-0274">FAD</keyword>
<dbReference type="PIRSF" id="PIRSF000331">
    <property type="entry name" value="HpaA_HpaB"/>
    <property type="match status" value="1"/>
</dbReference>
<dbReference type="Gene3D" id="2.40.110.10">
    <property type="entry name" value="Butyryl-CoA Dehydrogenase, subunit A, domain 2"/>
    <property type="match status" value="1"/>
</dbReference>
<dbReference type="PANTHER" id="PTHR36117">
    <property type="entry name" value="4-HYDROXYPHENYLACETATE 3-MONOOXYGENASE-RELATED"/>
    <property type="match status" value="1"/>
</dbReference>
<accession>A0A6I2MAE4</accession>
<evidence type="ECO:0000256" key="3">
    <source>
        <dbReference type="ARBA" id="ARBA00023002"/>
    </source>
</evidence>
<dbReference type="GO" id="GO:0050660">
    <property type="term" value="F:flavin adenine dinucleotide binding"/>
    <property type="evidence" value="ECO:0007669"/>
    <property type="project" value="InterPro"/>
</dbReference>
<dbReference type="GO" id="GO:0052881">
    <property type="term" value="F:4-hydroxyphenylacetate 3-monooxygenase activity"/>
    <property type="evidence" value="ECO:0007669"/>
    <property type="project" value="UniProtKB-EC"/>
</dbReference>
<dbReference type="GO" id="GO:0010124">
    <property type="term" value="P:phenylacetate catabolic process"/>
    <property type="evidence" value="ECO:0007669"/>
    <property type="project" value="InterPro"/>
</dbReference>
<reference evidence="7 8" key="1">
    <citation type="submission" date="2019-11" db="EMBL/GenBank/DDBJ databases">
        <title>Bacillus idriensis genome.</title>
        <authorList>
            <person name="Konopka E.N."/>
            <person name="Newman J.D."/>
        </authorList>
    </citation>
    <scope>NUCLEOTIDE SEQUENCE [LARGE SCALE GENOMIC DNA]</scope>
    <source>
        <strain evidence="7 8">DSM 19097</strain>
    </source>
</reference>
<dbReference type="EC" id="1.14.14.9" evidence="7"/>
<dbReference type="InterPro" id="IPR012687">
    <property type="entry name" value="HpaB_Deino-type"/>
</dbReference>
<dbReference type="NCBIfam" id="TIGR02309">
    <property type="entry name" value="HpaB-1"/>
    <property type="match status" value="1"/>
</dbReference>
<dbReference type="InterPro" id="IPR004925">
    <property type="entry name" value="HpaB/PvcC/4-BUDH"/>
</dbReference>
<comment type="caution">
    <text evidence="7">The sequence shown here is derived from an EMBL/GenBank/DDBJ whole genome shotgun (WGS) entry which is preliminary data.</text>
</comment>
<evidence type="ECO:0000313" key="8">
    <source>
        <dbReference type="Proteomes" id="UP000441585"/>
    </source>
</evidence>
<dbReference type="Pfam" id="PF11794">
    <property type="entry name" value="HpaB_N"/>
    <property type="match status" value="1"/>
</dbReference>
<dbReference type="EMBL" id="WKKF01000002">
    <property type="protein sequence ID" value="MRX54739.1"/>
    <property type="molecule type" value="Genomic_DNA"/>
</dbReference>
<feature type="domain" description="HpaB/PvcC/4-BUDH C-terminal" evidence="5">
    <location>
        <begin position="281"/>
        <end position="477"/>
    </location>
</feature>
<sequence length="486" mass="54956">MPAISGREYLQRMEALKPNVWLKGQAITENLISHPVYKGAIQTKASLYDLQIDKDAIDFMTFPSPFTQNRAGMSYLEPKTIEDLQKRRKMIEYWANATCGMMGRSPDYMNTALMSISAASAIVSAQDEEFSKNLRNMYETALEQDLSFTHSFINPQVNRSSAFLETSGQPIGAKVIKKTAEGLIIKGARLLATEGGMTDEVLIFPSGGNHLGDEYAFAFSIPANTKGLKFICREPFHTGESAFNYPLSSRFDEMDTLLVFDHVLVPWNRVFFYHRQDIAYKLFNHSGFISHALHQVVTRQSVKLQFLIGLSQLLINTLDVSEYEHIKLKLSEMILGLESMKALLLKSEAEAKIDAFGTMTPSVHPLYAAVNLFSKLYPHYISLLQQIGAGGLMVLPSEEDFASPIGKDVEQYLQGTSVDAKTKTKLFRLVWELTMSSFGTRQTHYERYFFGDPIRLAKNLYSGYAREQYIERVTDFLNQTKESPHD</sequence>
<dbReference type="SUPFAM" id="SSF47203">
    <property type="entry name" value="Acyl-CoA dehydrogenase C-terminal domain-like"/>
    <property type="match status" value="1"/>
</dbReference>
<dbReference type="InterPro" id="IPR024719">
    <property type="entry name" value="HpaB/PvcC/4-BUDH_C"/>
</dbReference>
<organism evidence="7 8">
    <name type="scientific">Metabacillus idriensis</name>
    <dbReference type="NCBI Taxonomy" id="324768"/>
    <lineage>
        <taxon>Bacteria</taxon>
        <taxon>Bacillati</taxon>
        <taxon>Bacillota</taxon>
        <taxon>Bacilli</taxon>
        <taxon>Bacillales</taxon>
        <taxon>Bacillaceae</taxon>
        <taxon>Metabacillus</taxon>
    </lineage>
</organism>
<dbReference type="GO" id="GO:0016627">
    <property type="term" value="F:oxidoreductase activity, acting on the CH-CH group of donors"/>
    <property type="evidence" value="ECO:0007669"/>
    <property type="project" value="InterPro"/>
</dbReference>
<feature type="binding site" evidence="4">
    <location>
        <position position="193"/>
    </location>
    <ligand>
        <name>FAD</name>
        <dbReference type="ChEBI" id="CHEBI:57692"/>
    </ligand>
</feature>
<evidence type="ECO:0000313" key="7">
    <source>
        <dbReference type="EMBL" id="MRX54739.1"/>
    </source>
</evidence>
<dbReference type="Proteomes" id="UP000441585">
    <property type="component" value="Unassembled WGS sequence"/>
</dbReference>
<keyword evidence="3 7" id="KW-0560">Oxidoreductase</keyword>
<gene>
    <name evidence="7" type="primary">hpaB</name>
    <name evidence="7" type="ORF">GJU41_12220</name>
</gene>
<evidence type="ECO:0000259" key="5">
    <source>
        <dbReference type="Pfam" id="PF03241"/>
    </source>
</evidence>
<keyword evidence="1" id="KW-0285">Flavoprotein</keyword>
<dbReference type="Gene3D" id="1.20.140.10">
    <property type="entry name" value="Butyryl-CoA Dehydrogenase, subunit A, domain 3"/>
    <property type="match status" value="1"/>
</dbReference>
<dbReference type="InterPro" id="IPR036250">
    <property type="entry name" value="AcylCo_DH-like_C"/>
</dbReference>
<feature type="binding site" evidence="4">
    <location>
        <begin position="452"/>
        <end position="455"/>
    </location>
    <ligand>
        <name>FAD</name>
        <dbReference type="ChEBI" id="CHEBI:57692"/>
    </ligand>
</feature>
<feature type="domain" description="HpaB/PvcC/4-BUDH N-terminal" evidence="6">
    <location>
        <begin position="6"/>
        <end position="271"/>
    </location>
</feature>
<evidence type="ECO:0000259" key="6">
    <source>
        <dbReference type="Pfam" id="PF11794"/>
    </source>
</evidence>
<protein>
    <submittedName>
        <fullName evidence="7">4-hydroxyphenylacetate 3-monooxygenase, oxygenase component</fullName>
        <ecNumber evidence="7">1.14.14.9</ecNumber>
    </submittedName>
</protein>
<dbReference type="RefSeq" id="WP_070876082.1">
    <property type="nucleotide sequence ID" value="NZ_CAJFZX010000009.1"/>
</dbReference>
<evidence type="ECO:0000256" key="1">
    <source>
        <dbReference type="ARBA" id="ARBA00022630"/>
    </source>
</evidence>
<dbReference type="Pfam" id="PF03241">
    <property type="entry name" value="HpaB"/>
    <property type="match status" value="1"/>
</dbReference>
<evidence type="ECO:0000256" key="4">
    <source>
        <dbReference type="PIRSR" id="PIRSR000331-2"/>
    </source>
</evidence>
<proteinExistence type="predicted"/>
<dbReference type="InterPro" id="IPR046373">
    <property type="entry name" value="Acyl-CoA_Oxase/DH_mid-dom_sf"/>
</dbReference>
<feature type="binding site" evidence="4">
    <location>
        <begin position="156"/>
        <end position="159"/>
    </location>
    <ligand>
        <name>FAD</name>
        <dbReference type="ChEBI" id="CHEBI:57692"/>
    </ligand>
</feature>
<dbReference type="AlphaFoldDB" id="A0A6I2MAE4"/>
<dbReference type="PANTHER" id="PTHR36117:SF3">
    <property type="entry name" value="4-HYDROXYPHENYLACETATE 3-MONOOXYGENASE-RELATED"/>
    <property type="match status" value="1"/>
</dbReference>
<name>A0A6I2MAE4_9BACI</name>
<dbReference type="Gene3D" id="1.10.3140.10">
    <property type="entry name" value="4-hydroxybutyryl-coa dehydratase, domain 1"/>
    <property type="match status" value="1"/>
</dbReference>
<keyword evidence="8" id="KW-1185">Reference proteome</keyword>
<evidence type="ECO:0000256" key="2">
    <source>
        <dbReference type="ARBA" id="ARBA00022827"/>
    </source>
</evidence>
<dbReference type="SUPFAM" id="SSF56645">
    <property type="entry name" value="Acyl-CoA dehydrogenase NM domain-like"/>
    <property type="match status" value="1"/>
</dbReference>